<dbReference type="GO" id="GO:0044038">
    <property type="term" value="P:cell wall macromolecule biosynthetic process"/>
    <property type="evidence" value="ECO:0007669"/>
    <property type="project" value="TreeGrafter"/>
</dbReference>
<dbReference type="RefSeq" id="WP_150637809.1">
    <property type="nucleotide sequence ID" value="NZ_CABVHP010000004.1"/>
</dbReference>
<dbReference type="EC" id="2.7.8.33" evidence="9"/>
<evidence type="ECO:0000256" key="3">
    <source>
        <dbReference type="ARBA" id="ARBA00022679"/>
    </source>
</evidence>
<feature type="transmembrane region" description="Helical" evidence="8">
    <location>
        <begin position="308"/>
        <end position="327"/>
    </location>
</feature>
<comment type="cofactor">
    <cofactor evidence="7">
        <name>Mg(2+)</name>
        <dbReference type="ChEBI" id="CHEBI:18420"/>
    </cofactor>
</comment>
<feature type="transmembrane region" description="Helical" evidence="8">
    <location>
        <begin position="183"/>
        <end position="200"/>
    </location>
</feature>
<keyword evidence="7" id="KW-0460">Magnesium</keyword>
<dbReference type="GO" id="GO:0036380">
    <property type="term" value="F:UDP-N-acetylglucosamine-undecaprenyl-phosphate N-acetylglucosaminephosphotransferase activity"/>
    <property type="evidence" value="ECO:0007669"/>
    <property type="project" value="UniProtKB-EC"/>
</dbReference>
<organism evidence="9 10">
    <name type="scientific">Pseudomonas fluorescens</name>
    <dbReference type="NCBI Taxonomy" id="294"/>
    <lineage>
        <taxon>Bacteria</taxon>
        <taxon>Pseudomonadati</taxon>
        <taxon>Pseudomonadota</taxon>
        <taxon>Gammaproteobacteria</taxon>
        <taxon>Pseudomonadales</taxon>
        <taxon>Pseudomonadaceae</taxon>
        <taxon>Pseudomonas</taxon>
    </lineage>
</organism>
<dbReference type="OrthoDB" id="9783652at2"/>
<accession>A0A5E7BFH6</accession>
<dbReference type="InterPro" id="IPR000715">
    <property type="entry name" value="Glycosyl_transferase_4"/>
</dbReference>
<protein>
    <submittedName>
        <fullName evidence="9">Putative undecaprenyl-phosphate N-acetylglucosaminyl 1-phosphate transferase</fullName>
        <ecNumber evidence="9">2.7.8.33</ecNumber>
    </submittedName>
</protein>
<proteinExistence type="predicted"/>
<gene>
    <name evidence="9" type="primary">tagO</name>
    <name evidence="9" type="ORF">PS704_01836</name>
</gene>
<evidence type="ECO:0000256" key="8">
    <source>
        <dbReference type="SAM" id="Phobius"/>
    </source>
</evidence>
<evidence type="ECO:0000256" key="5">
    <source>
        <dbReference type="ARBA" id="ARBA00022989"/>
    </source>
</evidence>
<reference evidence="9 10" key="1">
    <citation type="submission" date="2019-09" db="EMBL/GenBank/DDBJ databases">
        <authorList>
            <person name="Chandra G."/>
            <person name="Truman W A."/>
        </authorList>
    </citation>
    <scope>NUCLEOTIDE SEQUENCE [LARGE SCALE GENOMIC DNA]</scope>
    <source>
        <strain evidence="9">PS704</strain>
    </source>
</reference>
<evidence type="ECO:0000256" key="7">
    <source>
        <dbReference type="PIRSR" id="PIRSR600715-1"/>
    </source>
</evidence>
<dbReference type="Pfam" id="PF00953">
    <property type="entry name" value="Glycos_transf_4"/>
    <property type="match status" value="1"/>
</dbReference>
<dbReference type="PANTHER" id="PTHR22926">
    <property type="entry name" value="PHOSPHO-N-ACETYLMURAMOYL-PENTAPEPTIDE-TRANSFERASE"/>
    <property type="match status" value="1"/>
</dbReference>
<feature type="transmembrane region" description="Helical" evidence="8">
    <location>
        <begin position="236"/>
        <end position="259"/>
    </location>
</feature>
<keyword evidence="2" id="KW-1003">Cell membrane</keyword>
<dbReference type="EMBL" id="CABVHP010000004">
    <property type="protein sequence ID" value="VVN90379.1"/>
    <property type="molecule type" value="Genomic_DNA"/>
</dbReference>
<dbReference type="PANTHER" id="PTHR22926:SF3">
    <property type="entry name" value="UNDECAPRENYL-PHOSPHATE ALPHA-N-ACETYLGLUCOSAMINYL 1-PHOSPHATE TRANSFERASE"/>
    <property type="match status" value="1"/>
</dbReference>
<dbReference type="AlphaFoldDB" id="A0A5E7BFH6"/>
<dbReference type="GO" id="GO:0071555">
    <property type="term" value="P:cell wall organization"/>
    <property type="evidence" value="ECO:0007669"/>
    <property type="project" value="TreeGrafter"/>
</dbReference>
<evidence type="ECO:0000313" key="10">
    <source>
        <dbReference type="Proteomes" id="UP000326557"/>
    </source>
</evidence>
<keyword evidence="3 9" id="KW-0808">Transferase</keyword>
<dbReference type="GO" id="GO:0005886">
    <property type="term" value="C:plasma membrane"/>
    <property type="evidence" value="ECO:0007669"/>
    <property type="project" value="UniProtKB-SubCell"/>
</dbReference>
<evidence type="ECO:0000256" key="4">
    <source>
        <dbReference type="ARBA" id="ARBA00022692"/>
    </source>
</evidence>
<keyword evidence="6 8" id="KW-0472">Membrane</keyword>
<name>A0A5E7BFH6_PSEFL</name>
<dbReference type="GO" id="GO:0046872">
    <property type="term" value="F:metal ion binding"/>
    <property type="evidence" value="ECO:0007669"/>
    <property type="project" value="UniProtKB-KW"/>
</dbReference>
<sequence>MIYLWLAPALALLSLALTAALRRYALSRSIIDIPNARSSHTVPTPRGGGVAIVMTFLFSLPVFGVFELVPWHQLIAVGGAGALVAVIGFMDDHGHIAARWRLLGHFGAGIWALVFLGGLAPVSLFGTTFDLHWVGHCLAVVYLVWMLNLYNFMDGIDGIASVEAVSVCLGACLLYWLSGASSLIWGPLTMAVAVIGFLYWNFPPARIFMGDAGSGFLGIALGVLSLQAAWVSPDLLWAWLILLGVFIVDATFTLIRRLVRGDKVYEAHRSHAYQFASRQYGKHLPVTLTVGAINLLWLLPIAYCVTQLGLDGTWGVVIAYVPLIILASKYHAGQLETSVPT</sequence>
<keyword evidence="4 8" id="KW-0812">Transmembrane</keyword>
<feature type="transmembrane region" description="Helical" evidence="8">
    <location>
        <begin position="47"/>
        <end position="65"/>
    </location>
</feature>
<feature type="transmembrane region" description="Helical" evidence="8">
    <location>
        <begin position="102"/>
        <end position="125"/>
    </location>
</feature>
<keyword evidence="5 8" id="KW-1133">Transmembrane helix</keyword>
<feature type="transmembrane region" description="Helical" evidence="8">
    <location>
        <begin position="131"/>
        <end position="152"/>
    </location>
</feature>
<dbReference type="Proteomes" id="UP000326557">
    <property type="component" value="Unassembled WGS sequence"/>
</dbReference>
<feature type="transmembrane region" description="Helical" evidence="8">
    <location>
        <begin position="159"/>
        <end position="177"/>
    </location>
</feature>
<keyword evidence="7" id="KW-0479">Metal-binding</keyword>
<evidence type="ECO:0000256" key="1">
    <source>
        <dbReference type="ARBA" id="ARBA00004651"/>
    </source>
</evidence>
<dbReference type="GO" id="GO:0009103">
    <property type="term" value="P:lipopolysaccharide biosynthetic process"/>
    <property type="evidence" value="ECO:0007669"/>
    <property type="project" value="TreeGrafter"/>
</dbReference>
<feature type="transmembrane region" description="Helical" evidence="8">
    <location>
        <begin position="280"/>
        <end position="302"/>
    </location>
</feature>
<feature type="transmembrane region" description="Helical" evidence="8">
    <location>
        <begin position="212"/>
        <end position="230"/>
    </location>
</feature>
<evidence type="ECO:0000313" key="9">
    <source>
        <dbReference type="EMBL" id="VVN90379.1"/>
    </source>
</evidence>
<feature type="binding site" evidence="7">
    <location>
        <position position="211"/>
    </location>
    <ligand>
        <name>Mg(2+)</name>
        <dbReference type="ChEBI" id="CHEBI:18420"/>
    </ligand>
</feature>
<dbReference type="CDD" id="cd06854">
    <property type="entry name" value="GT_WbpL_WbcO_like"/>
    <property type="match status" value="1"/>
</dbReference>
<evidence type="ECO:0000256" key="6">
    <source>
        <dbReference type="ARBA" id="ARBA00023136"/>
    </source>
</evidence>
<feature type="binding site" evidence="7">
    <location>
        <position position="151"/>
    </location>
    <ligand>
        <name>Mg(2+)</name>
        <dbReference type="ChEBI" id="CHEBI:18420"/>
    </ligand>
</feature>
<comment type="subcellular location">
    <subcellularLocation>
        <location evidence="1">Cell membrane</location>
        <topology evidence="1">Multi-pass membrane protein</topology>
    </subcellularLocation>
</comment>
<evidence type="ECO:0000256" key="2">
    <source>
        <dbReference type="ARBA" id="ARBA00022475"/>
    </source>
</evidence>
<feature type="transmembrane region" description="Helical" evidence="8">
    <location>
        <begin position="71"/>
        <end position="90"/>
    </location>
</feature>
<feature type="transmembrane region" description="Helical" evidence="8">
    <location>
        <begin position="6"/>
        <end position="26"/>
    </location>
</feature>